<evidence type="ECO:0000256" key="3">
    <source>
        <dbReference type="SAM" id="SignalP"/>
    </source>
</evidence>
<keyword evidence="2" id="KW-1133">Transmembrane helix</keyword>
<gene>
    <name evidence="4" type="ORF">THAPSDRAFT_7840</name>
</gene>
<dbReference type="HOGENOM" id="CLU_249278_0_0_1"/>
<feature type="transmembrane region" description="Helical" evidence="2">
    <location>
        <begin position="1180"/>
        <end position="1202"/>
    </location>
</feature>
<dbReference type="RefSeq" id="XP_002292163.1">
    <property type="nucleotide sequence ID" value="XM_002292127.1"/>
</dbReference>
<dbReference type="OMA" id="IIHYHRK"/>
<feature type="region of interest" description="Disordered" evidence="1">
    <location>
        <begin position="1390"/>
        <end position="1440"/>
    </location>
</feature>
<evidence type="ECO:0000256" key="2">
    <source>
        <dbReference type="SAM" id="Phobius"/>
    </source>
</evidence>
<organism evidence="4 5">
    <name type="scientific">Thalassiosira pseudonana</name>
    <name type="common">Marine diatom</name>
    <name type="synonym">Cyclotella nana</name>
    <dbReference type="NCBI Taxonomy" id="35128"/>
    <lineage>
        <taxon>Eukaryota</taxon>
        <taxon>Sar</taxon>
        <taxon>Stramenopiles</taxon>
        <taxon>Ochrophyta</taxon>
        <taxon>Bacillariophyta</taxon>
        <taxon>Coscinodiscophyceae</taxon>
        <taxon>Thalassiosirophycidae</taxon>
        <taxon>Thalassiosirales</taxon>
        <taxon>Thalassiosiraceae</taxon>
        <taxon>Thalassiosira</taxon>
    </lineage>
</organism>
<evidence type="ECO:0000313" key="5">
    <source>
        <dbReference type="Proteomes" id="UP000001449"/>
    </source>
</evidence>
<feature type="transmembrane region" description="Helical" evidence="2">
    <location>
        <begin position="927"/>
        <end position="946"/>
    </location>
</feature>
<feature type="transmembrane region" description="Helical" evidence="2">
    <location>
        <begin position="1008"/>
        <end position="1027"/>
    </location>
</feature>
<feature type="chain" id="PRO_5002866367" evidence="3">
    <location>
        <begin position="24"/>
        <end position="1489"/>
    </location>
</feature>
<dbReference type="GeneID" id="7444976"/>
<dbReference type="PANTHER" id="PTHR34730:SF1">
    <property type="entry name" value="PARAQUAT-INDUCIBLE PROTEIN A"/>
    <property type="match status" value="1"/>
</dbReference>
<feature type="transmembrane region" description="Helical" evidence="2">
    <location>
        <begin position="1357"/>
        <end position="1381"/>
    </location>
</feature>
<dbReference type="SUPFAM" id="SSF55394">
    <property type="entry name" value="Bactericidal permeability-increasing protein, BPI"/>
    <property type="match status" value="1"/>
</dbReference>
<protein>
    <submittedName>
        <fullName evidence="4">Uncharacterized protein</fullName>
    </submittedName>
</protein>
<dbReference type="PaxDb" id="35128-Thaps7840"/>
<feature type="transmembrane region" description="Helical" evidence="2">
    <location>
        <begin position="1292"/>
        <end position="1317"/>
    </location>
</feature>
<dbReference type="EMBL" id="CM000645">
    <property type="protein sequence ID" value="EED90138.1"/>
    <property type="molecule type" value="Genomic_DNA"/>
</dbReference>
<dbReference type="GO" id="GO:0008289">
    <property type="term" value="F:lipid binding"/>
    <property type="evidence" value="ECO:0007669"/>
    <property type="project" value="InterPro"/>
</dbReference>
<dbReference type="KEGG" id="tps:THAPSDRAFT_7840"/>
<accession>B8C7N7</accession>
<dbReference type="InterPro" id="IPR017943">
    <property type="entry name" value="Bactericidal_perm-incr_a/b_dom"/>
</dbReference>
<keyword evidence="2" id="KW-0472">Membrane</keyword>
<evidence type="ECO:0000256" key="1">
    <source>
        <dbReference type="SAM" id="MobiDB-lite"/>
    </source>
</evidence>
<sequence length="1489" mass="163773">MMLLPLLLLLVVVSSQLPHPSLAAASLAVLPSSFLSHPHLLQHDDIHIHRLLEFTSFNKILSKITLQLPNTTVSTNGIDITITQLFCTDISIQNINLTHSFVDDGTTTQRLGVNVTGLETTCAFRWEYKWTLFSGSGDGRATVDDASSVYVALDFVSEDYRQYPPTQVNVADCQSQVLIEKMEFDGDGLGIIASLISLFEEALRGVVESELSGAVCGDLLSTVEEALTELLVTLSANIDGYLKSEDTSQDDPLNLESSFDVPTDEKGNPRWINFQELSILSQIKELIGDDVNFFIRDNFLNEQGLLIIDPSIISSMSDTLFDTSDVLTETKMTIKSVSIKGLDTFSEVDLLNAIGKYTLQNGMKLDKLSVVVEVEAVISASSQSDAVITAPDAEPITETFTVEFAFEGLKIAISFLIGINTDSLRDLELGSILYIENILSCITGTIDESAITQLAITATDMVPPTLSVSVDEGIDSLISTGAVAFYHLYEAVLIQAMPNFFQTLLRDMINESIDGFGSGTCPELDSSLDGIVDYRDLLLQEEEAVALLGRGGSPYGDLFRTGHSFLQDFLSSTDENGMSSMNSIIASLTEAQSDVEGEIYFPGELFGQDVNVALNGLNAAISLSISDFRISNIDSLGAPLNLLEPLFGESIVLNNTAMIGVGPAALRASFTLVVRGKGDELSVDNEIELGLSLHSLNVLLELLAQMEEHSFLTFRLGDIAKRQCWLATIVTPALDQFGVRTGDPTLGIQNLVMTAEKARLDMTCITCSSPLLQEMDAYFESEEGMTDTSSTINVLLEFGSNMLMGDFVQNYLDKMLNKAARQCPHSDEYNPNFSESQYEDLTMPEAEEAALGFLIAIIVVVVCIIQVSALVFLATKFITRRRHNRWMKQLNDAQIAQLVKEELYESERQHDINSRLKALVVSADVPLVLKISIPIIICGNIALFLSGHLSLGGTVNIIGSFAGQSFINAIHAVSLSHPLFACSYYPYADVNNFFEFSMVKSTIDMWEAGANALAILIAIFSGLWPYTKQLMTFVIWFAPPSCLSSKRRGNILHWLDVLGKWSMVDVFVLLMTLASFRITIESPNHLKFLPENLYSVNMLVQPLWGLYANMMAQLVSQLSSHVIIHYHRKTIENATRAQEVEWEITTPPESEEKETLRGHGFKLDYEASTKRAVLQQWVDWLLMGALITFALLVILGCSFKSFSVEILGLLGIAVESGIEFNEAVTHYSVFDLAKLIMDEARFLGGASNYIGLGTLASLLVVTVFLVPLAQAASLTCQWFLPISRKHRRRNAVFNEILSAWQYMEVFILSVIITAWQLGGVSDFMVNVYCSSLSGFFATISFFGIIDSNDAQCFRVDASVEAASWLLVAASIILGMMTHFIMSASSQKIQDETTPAERRLHHDRLTESKIGAGKKEGKESGGDEEQTTPQQPNTTSVSPIAPRFTDYYHFATKSEQVNAVESDLEQVKPEVFTAAEKENDVNAIADGSEL</sequence>
<dbReference type="Pfam" id="PF04403">
    <property type="entry name" value="PqiA"/>
    <property type="match status" value="2"/>
</dbReference>
<keyword evidence="5" id="KW-1185">Reference proteome</keyword>
<keyword evidence="2" id="KW-0812">Transmembrane</keyword>
<dbReference type="InterPro" id="IPR007498">
    <property type="entry name" value="PqiA-like"/>
</dbReference>
<feature type="signal peptide" evidence="3">
    <location>
        <begin position="1"/>
        <end position="23"/>
    </location>
</feature>
<name>B8C7N7_THAPS</name>
<feature type="transmembrane region" description="Helical" evidence="2">
    <location>
        <begin position="851"/>
        <end position="878"/>
    </location>
</feature>
<proteinExistence type="predicted"/>
<dbReference type="eggNOG" id="ENOG502SAXF">
    <property type="taxonomic scope" value="Eukaryota"/>
</dbReference>
<reference evidence="4 5" key="1">
    <citation type="journal article" date="2004" name="Science">
        <title>The genome of the diatom Thalassiosira pseudonana: ecology, evolution, and metabolism.</title>
        <authorList>
            <person name="Armbrust E.V."/>
            <person name="Berges J.A."/>
            <person name="Bowler C."/>
            <person name="Green B.R."/>
            <person name="Martinez D."/>
            <person name="Putnam N.H."/>
            <person name="Zhou S."/>
            <person name="Allen A.E."/>
            <person name="Apt K.E."/>
            <person name="Bechner M."/>
            <person name="Brzezinski M.A."/>
            <person name="Chaal B.K."/>
            <person name="Chiovitti A."/>
            <person name="Davis A.K."/>
            <person name="Demarest M.S."/>
            <person name="Detter J.C."/>
            <person name="Glavina T."/>
            <person name="Goodstein D."/>
            <person name="Hadi M.Z."/>
            <person name="Hellsten U."/>
            <person name="Hildebrand M."/>
            <person name="Jenkins B.D."/>
            <person name="Jurka J."/>
            <person name="Kapitonov V.V."/>
            <person name="Kroger N."/>
            <person name="Lau W.W."/>
            <person name="Lane T.W."/>
            <person name="Larimer F.W."/>
            <person name="Lippmeier J.C."/>
            <person name="Lucas S."/>
            <person name="Medina M."/>
            <person name="Montsant A."/>
            <person name="Obornik M."/>
            <person name="Parker M.S."/>
            <person name="Palenik B."/>
            <person name="Pazour G.J."/>
            <person name="Richardson P.M."/>
            <person name="Rynearson T.A."/>
            <person name="Saito M.A."/>
            <person name="Schwartz D.C."/>
            <person name="Thamatrakoln K."/>
            <person name="Valentin K."/>
            <person name="Vardi A."/>
            <person name="Wilkerson F.P."/>
            <person name="Rokhsar D.S."/>
        </authorList>
    </citation>
    <scope>NUCLEOTIDE SEQUENCE [LARGE SCALE GENOMIC DNA]</scope>
    <source>
        <strain evidence="4 5">CCMP1335</strain>
    </source>
</reference>
<dbReference type="Proteomes" id="UP000001449">
    <property type="component" value="Chromosome 9"/>
</dbReference>
<evidence type="ECO:0000313" key="4">
    <source>
        <dbReference type="EMBL" id="EED90138.1"/>
    </source>
</evidence>
<dbReference type="InParanoid" id="B8C7N7"/>
<dbReference type="PANTHER" id="PTHR34730">
    <property type="entry name" value="UNNAMED PRODUCT"/>
    <property type="match status" value="1"/>
</dbReference>
<dbReference type="Gene3D" id="3.15.10.10">
    <property type="entry name" value="Bactericidal permeability-increasing protein, domain 1"/>
    <property type="match status" value="1"/>
</dbReference>
<feature type="transmembrane region" description="Helical" evidence="2">
    <location>
        <begin position="1323"/>
        <end position="1345"/>
    </location>
</feature>
<reference evidence="4 5" key="2">
    <citation type="journal article" date="2008" name="Nature">
        <title>The Phaeodactylum genome reveals the evolutionary history of diatom genomes.</title>
        <authorList>
            <person name="Bowler C."/>
            <person name="Allen A.E."/>
            <person name="Badger J.H."/>
            <person name="Grimwood J."/>
            <person name="Jabbari K."/>
            <person name="Kuo A."/>
            <person name="Maheswari U."/>
            <person name="Martens C."/>
            <person name="Maumus F."/>
            <person name="Otillar R.P."/>
            <person name="Rayko E."/>
            <person name="Salamov A."/>
            <person name="Vandepoele K."/>
            <person name="Beszteri B."/>
            <person name="Gruber A."/>
            <person name="Heijde M."/>
            <person name="Katinka M."/>
            <person name="Mock T."/>
            <person name="Valentin K."/>
            <person name="Verret F."/>
            <person name="Berges J.A."/>
            <person name="Brownlee C."/>
            <person name="Cadoret J.P."/>
            <person name="Chiovitti A."/>
            <person name="Choi C.J."/>
            <person name="Coesel S."/>
            <person name="De Martino A."/>
            <person name="Detter J.C."/>
            <person name="Durkin C."/>
            <person name="Falciatore A."/>
            <person name="Fournet J."/>
            <person name="Haruta M."/>
            <person name="Huysman M.J."/>
            <person name="Jenkins B.D."/>
            <person name="Jiroutova K."/>
            <person name="Jorgensen R.E."/>
            <person name="Joubert Y."/>
            <person name="Kaplan A."/>
            <person name="Kroger N."/>
            <person name="Kroth P.G."/>
            <person name="La Roche J."/>
            <person name="Lindquist E."/>
            <person name="Lommer M."/>
            <person name="Martin-Jezequel V."/>
            <person name="Lopez P.J."/>
            <person name="Lucas S."/>
            <person name="Mangogna M."/>
            <person name="McGinnis K."/>
            <person name="Medlin L.K."/>
            <person name="Montsant A."/>
            <person name="Oudot-Le Secq M.P."/>
            <person name="Napoli C."/>
            <person name="Obornik M."/>
            <person name="Parker M.S."/>
            <person name="Petit J.L."/>
            <person name="Porcel B.M."/>
            <person name="Poulsen N."/>
            <person name="Robison M."/>
            <person name="Rychlewski L."/>
            <person name="Rynearson T.A."/>
            <person name="Schmutz J."/>
            <person name="Shapiro H."/>
            <person name="Siaut M."/>
            <person name="Stanley M."/>
            <person name="Sussman M.R."/>
            <person name="Taylor A.R."/>
            <person name="Vardi A."/>
            <person name="von Dassow P."/>
            <person name="Vyverman W."/>
            <person name="Willis A."/>
            <person name="Wyrwicz L.S."/>
            <person name="Rokhsar D.S."/>
            <person name="Weissenbach J."/>
            <person name="Armbrust E.V."/>
            <person name="Green B.R."/>
            <person name="Van de Peer Y."/>
            <person name="Grigoriev I.V."/>
        </authorList>
    </citation>
    <scope>NUCLEOTIDE SEQUENCE [LARGE SCALE GENOMIC DNA]</scope>
    <source>
        <strain evidence="4 5">CCMP1335</strain>
    </source>
</reference>
<feature type="compositionally biased region" description="Basic and acidic residues" evidence="1">
    <location>
        <begin position="1390"/>
        <end position="1420"/>
    </location>
</feature>
<keyword evidence="3" id="KW-0732">Signal</keyword>
<feature type="transmembrane region" description="Helical" evidence="2">
    <location>
        <begin position="1255"/>
        <end position="1280"/>
    </location>
</feature>